<dbReference type="Pfam" id="PF00270">
    <property type="entry name" value="DEAD"/>
    <property type="match status" value="1"/>
</dbReference>
<comment type="subcellular location">
    <subcellularLocation>
        <location evidence="2 16">Cytoplasm</location>
    </subcellularLocation>
</comment>
<evidence type="ECO:0000259" key="21">
    <source>
        <dbReference type="PROSITE" id="PS52036"/>
    </source>
</evidence>
<reference evidence="24" key="1">
    <citation type="journal article" date="2018" name="Science">
        <title>A primordial and reversible TCA cycle in a facultatively chemolithoautotrophic thermophile.</title>
        <authorList>
            <person name="Nunoura T."/>
            <person name="Chikaraishi Y."/>
            <person name="Izaki R."/>
            <person name="Suwa T."/>
            <person name="Sato T."/>
            <person name="Harada T."/>
            <person name="Mori K."/>
            <person name="Kato Y."/>
            <person name="Miyazaki M."/>
            <person name="Shimamura S."/>
            <person name="Yanagawa K."/>
            <person name="Shuto A."/>
            <person name="Ohkouchi N."/>
            <person name="Fujita N."/>
            <person name="Takaki Y."/>
            <person name="Atomi H."/>
            <person name="Takai K."/>
        </authorList>
    </citation>
    <scope>NUCLEOTIDE SEQUENCE [LARGE SCALE GENOMIC DNA]</scope>
    <source>
        <strain evidence="24">DSM 17441 / JCM 13301 / NBRC 103674 / ABI70S6</strain>
    </source>
</reference>
<dbReference type="InterPro" id="IPR023405">
    <property type="entry name" value="Topo_IA_core_domain"/>
</dbReference>
<comment type="catalytic activity">
    <reaction evidence="15 16 17">
        <text>ATP + H2O = ADP + phosphate + H(+)</text>
        <dbReference type="Rhea" id="RHEA:13065"/>
        <dbReference type="ChEBI" id="CHEBI:15377"/>
        <dbReference type="ChEBI" id="CHEBI:15378"/>
        <dbReference type="ChEBI" id="CHEBI:30616"/>
        <dbReference type="ChEBI" id="CHEBI:43474"/>
        <dbReference type="ChEBI" id="CHEBI:456216"/>
    </reaction>
</comment>
<evidence type="ECO:0000313" key="24">
    <source>
        <dbReference type="Proteomes" id="UP000063234"/>
    </source>
</evidence>
<dbReference type="PROSITE" id="PS51192">
    <property type="entry name" value="HELICASE_ATP_BIND_1"/>
    <property type="match status" value="1"/>
</dbReference>
<keyword evidence="24" id="KW-1185">Reference proteome</keyword>
<evidence type="ECO:0000256" key="13">
    <source>
        <dbReference type="ARBA" id="ARBA00023235"/>
    </source>
</evidence>
<evidence type="ECO:0000256" key="12">
    <source>
        <dbReference type="ARBA" id="ARBA00023125"/>
    </source>
</evidence>
<comment type="function">
    <text evidence="16">Modifies the topological state of DNA by introducing positive supercoils in an ATP-dependent process, increasing the linking number in steps of +1. Binds to single-stranded DNA, transiently cleaves and then rejoins the ends, introducing a positive supercoil in the process. The scissile phosphodiester is attacked by the catalytic tyrosine of the enzyme, resulting in the formation of a DNA-(5'-phosphotyrosyl)-enzyme intermediate. Probably involved in rewinding DNA strands in regions of the chromosome that have opened up to allow replication, transcription, DNA repair and/or for DNA protection.</text>
</comment>
<dbReference type="GO" id="GO:0008270">
    <property type="term" value="F:zinc ion binding"/>
    <property type="evidence" value="ECO:0007669"/>
    <property type="project" value="UniProtKB-UniRule"/>
</dbReference>
<feature type="coiled-coil region" evidence="18">
    <location>
        <begin position="1086"/>
        <end position="1113"/>
    </location>
</feature>
<dbReference type="EC" id="5.6.2.-" evidence="16"/>
<keyword evidence="7 16" id="KW-0863">Zinc-finger</keyword>
<keyword evidence="18" id="KW-0175">Coiled coil</keyword>
<dbReference type="AlphaFoldDB" id="A0A0S3QTF2"/>
<comment type="similarity">
    <text evidence="16">In the C-terminal section; belongs to the type IA topoisomerase family.</text>
</comment>
<protein>
    <recommendedName>
        <fullName evidence="16 17">Reverse gyrase</fullName>
        <ecNumber evidence="16">5.6.2.-</ecNumber>
    </recommendedName>
</protein>
<evidence type="ECO:0000256" key="17">
    <source>
        <dbReference type="RuleBase" id="RU004026"/>
    </source>
</evidence>
<organism evidence="23 24">
    <name type="scientific">Thermosulfidibacter takaii (strain DSM 17441 / JCM 13301 / NBRC 103674 / ABI70S6)</name>
    <dbReference type="NCBI Taxonomy" id="1298851"/>
    <lineage>
        <taxon>Bacteria</taxon>
        <taxon>Pseudomonadati</taxon>
        <taxon>Thermosulfidibacterota</taxon>
        <taxon>Thermosulfidibacteria</taxon>
        <taxon>Thermosulfidibacterales</taxon>
        <taxon>Thermosulfidibacteraceae</taxon>
    </lineage>
</organism>
<keyword evidence="4 16" id="KW-0963">Cytoplasm</keyword>
<dbReference type="PATRIC" id="fig|1298851.3.peg.843"/>
<dbReference type="GO" id="GO:0008094">
    <property type="term" value="F:ATP-dependent activity, acting on DNA"/>
    <property type="evidence" value="ECO:0007669"/>
    <property type="project" value="UniProtKB-UniRule"/>
</dbReference>
<dbReference type="Gene3D" id="3.40.50.140">
    <property type="match status" value="1"/>
</dbReference>
<evidence type="ECO:0000256" key="5">
    <source>
        <dbReference type="ARBA" id="ARBA00022723"/>
    </source>
</evidence>
<gene>
    <name evidence="23" type="primary">topG</name>
    <name evidence="16" type="synonym">rgy</name>
    <name evidence="23" type="ORF">TST_0808</name>
</gene>
<dbReference type="InterPro" id="IPR034142">
    <property type="entry name" value="TOPRIM_RevGyr"/>
</dbReference>
<dbReference type="SMART" id="SM00493">
    <property type="entry name" value="TOPRIM"/>
    <property type="match status" value="1"/>
</dbReference>
<evidence type="ECO:0000259" key="22">
    <source>
        <dbReference type="PROSITE" id="PS52039"/>
    </source>
</evidence>
<dbReference type="PANTHER" id="PTHR43505">
    <property type="entry name" value="REVERSE GYRASE"/>
    <property type="match status" value="1"/>
</dbReference>
<evidence type="ECO:0000259" key="19">
    <source>
        <dbReference type="PROSITE" id="PS50880"/>
    </source>
</evidence>
<evidence type="ECO:0000256" key="9">
    <source>
        <dbReference type="ARBA" id="ARBA00022840"/>
    </source>
</evidence>
<dbReference type="GO" id="GO:0006260">
    <property type="term" value="P:DNA replication"/>
    <property type="evidence" value="ECO:0007669"/>
    <property type="project" value="UniProtKB-UniRule"/>
</dbReference>
<dbReference type="SUPFAM" id="SSF56712">
    <property type="entry name" value="Prokaryotic type I DNA topoisomerase"/>
    <property type="match status" value="1"/>
</dbReference>
<dbReference type="CDD" id="cd17924">
    <property type="entry name" value="DDXDc_reverse_gyrase"/>
    <property type="match status" value="1"/>
</dbReference>
<dbReference type="Pfam" id="PF01131">
    <property type="entry name" value="Topoisom_bac"/>
    <property type="match status" value="1"/>
</dbReference>
<evidence type="ECO:0000256" key="18">
    <source>
        <dbReference type="SAM" id="Coils"/>
    </source>
</evidence>
<proteinExistence type="inferred from homology"/>
<comment type="similarity">
    <text evidence="14 16">In the N-terminal section; belongs to the DEAD box helicase family. DDVD subfamily.</text>
</comment>
<dbReference type="SUPFAM" id="SSF52540">
    <property type="entry name" value="P-loop containing nucleoside triphosphate hydrolases"/>
    <property type="match status" value="2"/>
</dbReference>
<comment type="cofactor">
    <cofactor evidence="16">
        <name>Zn(2+)</name>
        <dbReference type="ChEBI" id="CHEBI:29105"/>
    </cofactor>
    <text evidence="16">Binds 1 or 2 zinc ions per subunit.</text>
</comment>
<evidence type="ECO:0000256" key="6">
    <source>
        <dbReference type="ARBA" id="ARBA00022741"/>
    </source>
</evidence>
<evidence type="ECO:0000256" key="2">
    <source>
        <dbReference type="ARBA" id="ARBA00004496"/>
    </source>
</evidence>
<feature type="region of interest" description="Topoisomerase I" evidence="16">
    <location>
        <begin position="562"/>
        <end position="1124"/>
    </location>
</feature>
<dbReference type="InterPro" id="IPR013497">
    <property type="entry name" value="Topo_IA_cen"/>
</dbReference>
<dbReference type="SMART" id="SM00436">
    <property type="entry name" value="TOP1Bc"/>
    <property type="match status" value="1"/>
</dbReference>
<dbReference type="InterPro" id="IPR003601">
    <property type="entry name" value="Topo_IA_2"/>
</dbReference>
<keyword evidence="11 16" id="KW-0799">Topoisomerase</keyword>
<keyword evidence="5 16" id="KW-0479">Metal-binding</keyword>
<dbReference type="GO" id="GO:0160097">
    <property type="term" value="F:reverse gyrase activity"/>
    <property type="evidence" value="ECO:0007669"/>
    <property type="project" value="UniProtKB-UniRule"/>
</dbReference>
<dbReference type="Gene3D" id="1.10.290.10">
    <property type="entry name" value="Topoisomerase I, domain 4"/>
    <property type="match status" value="1"/>
</dbReference>
<sequence length="1124" mass="129190">MKDSMAYFDNLCPNCRGYVGDNRLEEGLPCSKCLPAPHNENVCYDLFKRRTIKFLKDVCYAEKLVGDFVDFFTSMVGEKPWSLQVTWAKRVFLNRSFAIQAPTGIGKTTFGIVMAAFLQGRSYIILPTKLLVQQVYERLSSLCDKRIVAYTGKKKEKKQIEDGDFDILVTTQAFLQKNIDILPKDFRFIFVDDVDSVLKNPKNVDNLFKLLGLTDEDISRALKLPLDSPKLEYIRKKIRGILVVSSATLKPKTKRVNLFRSLLGFDIQRSVSSLREVEDLYIEAENWEEAKSKALRLIEKLQRGIFIFVPNEKGKAAVEELVQWLNKQGISAVSYEDFDENIEAFKKGDIRVAVGIAISNNALVRGIDLPYWVRAAVFMDVPKFIFPLRVEPDPSKLFTLLRLINTVLKDEKLNQYLSYLKKYSTMTKENLDKYPSIKEKVSKICEYLSGLLEREDIRRLLIENDNVYLTDIEGETYVVVGDAVSYIQASGRTSRLIPGGITKGLSVVIVVDRKAFNSLAKRVRYLLPQETQFKKFENFDELDDIIKELDKSRNPSSKERKELFKSALVVVESPNKARTISNFFGKPQRRWLGNILVYEVAVGNLYLLVSASIGHVLDLTTKPGFFGVIEEDHVFKPVYTTIKRCACGQQLVDNLCPKCGDKIEQDKLYLLEDLRRLTFEVDEVYIATDPDAEGEKIAWDLYLALRLFSGNVRRIEFHEVTPVAFRRALEDKRDVDEYRVKAQIVRRIADRWVGFTLSQRLQREFGNRHLSAGRVQTPVLGWVINRDEETRKKKGVVSFKVFGVPFSLEAEPDKAADLYKKLNQAKITLGEEFVDQVKPPPPFTTSELLKEASNKLGLSAEEVMHIAQKLFEEGYITYHRTDSTRVSFYGIAVARDYIEEHFPGYFKARVWGEGGAHECIRPTRAIEPKQLEVMANSGEVDLDKNDIKLYSLIFYRFIASQMKEAQVVKRVIKVSLDNIESEKEVITHILEPGFSVILPIKAVELKVDRGIEEAKLAFVPKERPYTEGSLVDEMKKRGLGRPSTYAKIVQTLLARNYVIKKGIYLRSTPLGRKVYDYLKQFEPYTSEEFTRIIEKYMDEIEEKQRDYTEVLRTLYDVRIYLPQT</sequence>
<dbReference type="CDD" id="cd00186">
    <property type="entry name" value="TOP1Ac"/>
    <property type="match status" value="1"/>
</dbReference>
<dbReference type="Pfam" id="PF01751">
    <property type="entry name" value="Toprim"/>
    <property type="match status" value="1"/>
</dbReference>
<evidence type="ECO:0000256" key="10">
    <source>
        <dbReference type="ARBA" id="ARBA00022842"/>
    </source>
</evidence>
<evidence type="ECO:0000256" key="16">
    <source>
        <dbReference type="HAMAP-Rule" id="MF_01125"/>
    </source>
</evidence>
<dbReference type="EMBL" id="AP013035">
    <property type="protein sequence ID" value="BAT71608.1"/>
    <property type="molecule type" value="Genomic_DNA"/>
</dbReference>
<comment type="function">
    <text evidence="17">Modifies the topological state of DNA by introducing positive supercoils in an ATP-dependent process, increasing the linking number in steps of +1. Binds to single-stranded DNA, transiently cleaves and then rejoins the ends, introducing a positive supercoil in the process. The scissile phosphodiester is attacked by the catalytic tyrosine of the enzyme, resulting in the formation of a DNA-(5'-phosphotyrosyl)-enzyme intermediate. Involved in rewinding DNA strands in regions of the chromosome that have opened up to allow replication, transcription, DNA repair and/or for DNA protection.</text>
</comment>
<name>A0A0S3QTF2_THET7</name>
<evidence type="ECO:0000256" key="14">
    <source>
        <dbReference type="ARBA" id="ARBA00043976"/>
    </source>
</evidence>
<evidence type="ECO:0000256" key="11">
    <source>
        <dbReference type="ARBA" id="ARBA00023029"/>
    </source>
</evidence>
<dbReference type="InterPro" id="IPR014001">
    <property type="entry name" value="Helicase_ATP-bd"/>
</dbReference>
<dbReference type="InterPro" id="IPR005736">
    <property type="entry name" value="Reverse_gyrase"/>
</dbReference>
<dbReference type="CDD" id="cd03361">
    <property type="entry name" value="TOPRIM_TopoIA_RevGyr"/>
    <property type="match status" value="1"/>
</dbReference>
<dbReference type="InterPro" id="IPR040569">
    <property type="entry name" value="Znf_Rg"/>
</dbReference>
<dbReference type="Gene3D" id="3.40.50.300">
    <property type="entry name" value="P-loop containing nucleotide triphosphate hydrolases"/>
    <property type="match status" value="3"/>
</dbReference>
<keyword evidence="9 16" id="KW-0067">ATP-binding</keyword>
<comment type="cofactor">
    <cofactor evidence="1">
        <name>Mg(2+)</name>
        <dbReference type="ChEBI" id="CHEBI:18420"/>
    </cofactor>
</comment>
<dbReference type="InterPro" id="IPR003602">
    <property type="entry name" value="Topo_IA_DNA-bd_dom"/>
</dbReference>
<dbReference type="SMART" id="SM00487">
    <property type="entry name" value="DEXDc"/>
    <property type="match status" value="1"/>
</dbReference>
<dbReference type="PANTHER" id="PTHR43505:SF1">
    <property type="entry name" value="REVERSE GYRASE"/>
    <property type="match status" value="1"/>
</dbReference>
<dbReference type="PROSITE" id="PS52039">
    <property type="entry name" value="TOPO_IA_2"/>
    <property type="match status" value="1"/>
</dbReference>
<accession>A0A0S3QTF2</accession>
<comment type="domain">
    <text evidence="16">Introduction of positive supercoils requires the cooperation of both domains. The helicase-like domain probably does not directly unwind DNA, but more likely acts by driving ATP-dependent conformational changes within the whole enzyme. A beta hairpin in the 'latch' region of the N-terminal domain plays a regulatory role in the enzyme, repressing topoisomerase activity in the absence of ATP and preventing the enzyme from acting as an ATP-independent relaxing enzyme; it also helps to coordinate nucleotide hydrolysis by the ATPase domain with the supercoiling activity of the topoisomerase domain.</text>
</comment>
<keyword evidence="6 16" id="KW-0547">Nucleotide-binding</keyword>
<dbReference type="GO" id="GO:0006265">
    <property type="term" value="P:DNA topological change"/>
    <property type="evidence" value="ECO:0007669"/>
    <property type="project" value="UniProtKB-UniRule"/>
</dbReference>
<dbReference type="PROSITE" id="PS52036">
    <property type="entry name" value="ZF_RG_N"/>
    <property type="match status" value="1"/>
</dbReference>
<dbReference type="InterPro" id="IPR013826">
    <property type="entry name" value="Topo_IA_cen_sub3"/>
</dbReference>
<dbReference type="Gene3D" id="1.10.460.10">
    <property type="entry name" value="Topoisomerase I, domain 2"/>
    <property type="match status" value="1"/>
</dbReference>
<dbReference type="SMART" id="SM00437">
    <property type="entry name" value="TOP1Ac"/>
    <property type="match status" value="1"/>
</dbReference>
<dbReference type="GO" id="GO:0005737">
    <property type="term" value="C:cytoplasm"/>
    <property type="evidence" value="ECO:0007669"/>
    <property type="project" value="UniProtKB-SubCell"/>
</dbReference>
<evidence type="ECO:0000256" key="3">
    <source>
        <dbReference type="ARBA" id="ARBA00011245"/>
    </source>
</evidence>
<dbReference type="HAMAP" id="MF_01125">
    <property type="entry name" value="Reverse_gyrase"/>
    <property type="match status" value="1"/>
</dbReference>
<keyword evidence="16 23" id="KW-0378">Hydrolase</keyword>
<feature type="domain" description="Helicase ATP-binding" evidence="20">
    <location>
        <begin position="88"/>
        <end position="267"/>
    </location>
</feature>
<evidence type="ECO:0000259" key="20">
    <source>
        <dbReference type="PROSITE" id="PS51192"/>
    </source>
</evidence>
<dbReference type="NCBIfam" id="TIGR01054">
    <property type="entry name" value="rgy"/>
    <property type="match status" value="1"/>
</dbReference>
<dbReference type="PROSITE" id="PS50880">
    <property type="entry name" value="TOPRIM"/>
    <property type="match status" value="1"/>
</dbReference>
<evidence type="ECO:0000256" key="1">
    <source>
        <dbReference type="ARBA" id="ARBA00001946"/>
    </source>
</evidence>
<dbReference type="Proteomes" id="UP000063234">
    <property type="component" value="Chromosome"/>
</dbReference>
<dbReference type="GO" id="GO:0016887">
    <property type="term" value="F:ATP hydrolysis activity"/>
    <property type="evidence" value="ECO:0007669"/>
    <property type="project" value="RHEA"/>
</dbReference>
<evidence type="ECO:0000256" key="8">
    <source>
        <dbReference type="ARBA" id="ARBA00022833"/>
    </source>
</evidence>
<dbReference type="InterPro" id="IPR013824">
    <property type="entry name" value="Topo_IA_cen_sub1"/>
</dbReference>
<feature type="binding site" evidence="16">
    <location>
        <position position="84"/>
    </location>
    <ligand>
        <name>ATP</name>
        <dbReference type="ChEBI" id="CHEBI:30616"/>
    </ligand>
</feature>
<comment type="miscellaneous">
    <text evidence="16">This enzyme is the only unique feature of hyperthermophilic bacteria/archaea known and seems to be essential for adaptation to life at high temperatures. It may play a role in stabilization of DNA at high temperatures.</text>
</comment>
<feature type="domain" description="Topo IA-type catalytic" evidence="22">
    <location>
        <begin position="736"/>
        <end position="1122"/>
    </location>
</feature>
<feature type="domain" description="RG N-terminal-type" evidence="21">
    <location>
        <begin position="2"/>
        <end position="44"/>
    </location>
</feature>
<keyword evidence="10" id="KW-0460">Magnesium</keyword>
<dbReference type="Gene3D" id="2.60.510.20">
    <property type="match status" value="1"/>
</dbReference>
<evidence type="ECO:0000313" key="23">
    <source>
        <dbReference type="EMBL" id="BAT71608.1"/>
    </source>
</evidence>
<keyword evidence="13 16" id="KW-0413">Isomerase</keyword>
<dbReference type="InterPro" id="IPR011545">
    <property type="entry name" value="DEAD/DEAH_box_helicase_dom"/>
</dbReference>
<keyword evidence="8 16" id="KW-0862">Zinc</keyword>
<dbReference type="Pfam" id="PF17915">
    <property type="entry name" value="zf_Rg"/>
    <property type="match status" value="1"/>
</dbReference>
<dbReference type="STRING" id="1298851.TST_0808"/>
<feature type="domain" description="Toprim" evidence="19">
    <location>
        <begin position="566"/>
        <end position="720"/>
    </location>
</feature>
<dbReference type="PRINTS" id="PR00417">
    <property type="entry name" value="PRTPISMRASEI"/>
</dbReference>
<keyword evidence="12 16" id="KW-0238">DNA-binding</keyword>
<dbReference type="GO" id="GO:0005524">
    <property type="term" value="F:ATP binding"/>
    <property type="evidence" value="ECO:0007669"/>
    <property type="project" value="UniProtKB-UniRule"/>
</dbReference>
<evidence type="ECO:0000256" key="4">
    <source>
        <dbReference type="ARBA" id="ARBA00022490"/>
    </source>
</evidence>
<comment type="subunit">
    <text evidence="3 16">Monomer.</text>
</comment>
<evidence type="ECO:0000256" key="7">
    <source>
        <dbReference type="ARBA" id="ARBA00022771"/>
    </source>
</evidence>
<dbReference type="KEGG" id="ttk:TST_0808"/>
<evidence type="ECO:0000256" key="15">
    <source>
        <dbReference type="ARBA" id="ARBA00049360"/>
    </source>
</evidence>
<dbReference type="InterPro" id="IPR006171">
    <property type="entry name" value="TOPRIM_dom"/>
</dbReference>
<dbReference type="GO" id="GO:0003677">
    <property type="term" value="F:DNA binding"/>
    <property type="evidence" value="ECO:0007669"/>
    <property type="project" value="UniProtKB-UniRule"/>
</dbReference>
<dbReference type="InterPro" id="IPR027417">
    <property type="entry name" value="P-loop_NTPase"/>
</dbReference>
<feature type="active site" description="O-(5'-phospho-DNA)-tyrosine intermediate" evidence="16">
    <location>
        <position position="878"/>
    </location>
</feature>